<keyword evidence="3" id="KW-1185">Reference proteome</keyword>
<sequence>MRLIMKLTNHIDEMLIDIETTIRKTSNKNNVINLGCSSKIIPLNSITPSTEPPQYHEYDSGIKFSNNSFHYDNRTMNRSASDLSTTSTTSSNNNFSLSQCVNSNNTSPMKLPTARKIYRKPVNKNFSPVHTISNDLDPPDFYTTSPLSSPSLVSSSSSISSEKTLDQLKSDLRREQRKDIKIENLNNLLSEF</sequence>
<feature type="compositionally biased region" description="Low complexity" evidence="1">
    <location>
        <begin position="145"/>
        <end position="161"/>
    </location>
</feature>
<dbReference type="EMBL" id="JADGJW010001272">
    <property type="protein sequence ID" value="KAJ3204710.1"/>
    <property type="molecule type" value="Genomic_DNA"/>
</dbReference>
<proteinExistence type="predicted"/>
<protein>
    <submittedName>
        <fullName evidence="2">Uncharacterized protein</fullName>
    </submittedName>
</protein>
<evidence type="ECO:0000313" key="3">
    <source>
        <dbReference type="Proteomes" id="UP001211065"/>
    </source>
</evidence>
<name>A0AAD5TUN1_9FUNG</name>
<organism evidence="2 3">
    <name type="scientific">Clydaea vesicula</name>
    <dbReference type="NCBI Taxonomy" id="447962"/>
    <lineage>
        <taxon>Eukaryota</taxon>
        <taxon>Fungi</taxon>
        <taxon>Fungi incertae sedis</taxon>
        <taxon>Chytridiomycota</taxon>
        <taxon>Chytridiomycota incertae sedis</taxon>
        <taxon>Chytridiomycetes</taxon>
        <taxon>Lobulomycetales</taxon>
        <taxon>Lobulomycetaceae</taxon>
        <taxon>Clydaea</taxon>
    </lineage>
</organism>
<accession>A0AAD5TUN1</accession>
<feature type="compositionally biased region" description="Polar residues" evidence="1">
    <location>
        <begin position="99"/>
        <end position="108"/>
    </location>
</feature>
<comment type="caution">
    <text evidence="2">The sequence shown here is derived from an EMBL/GenBank/DDBJ whole genome shotgun (WGS) entry which is preliminary data.</text>
</comment>
<reference evidence="2" key="1">
    <citation type="submission" date="2020-05" db="EMBL/GenBank/DDBJ databases">
        <title>Phylogenomic resolution of chytrid fungi.</title>
        <authorList>
            <person name="Stajich J.E."/>
            <person name="Amses K."/>
            <person name="Simmons R."/>
            <person name="Seto K."/>
            <person name="Myers J."/>
            <person name="Bonds A."/>
            <person name="Quandt C.A."/>
            <person name="Barry K."/>
            <person name="Liu P."/>
            <person name="Grigoriev I."/>
            <person name="Longcore J.E."/>
            <person name="James T.Y."/>
        </authorList>
    </citation>
    <scope>NUCLEOTIDE SEQUENCE</scope>
    <source>
        <strain evidence="2">JEL0476</strain>
    </source>
</reference>
<feature type="region of interest" description="Disordered" evidence="1">
    <location>
        <begin position="141"/>
        <end position="165"/>
    </location>
</feature>
<evidence type="ECO:0000313" key="2">
    <source>
        <dbReference type="EMBL" id="KAJ3204710.1"/>
    </source>
</evidence>
<dbReference type="Proteomes" id="UP001211065">
    <property type="component" value="Unassembled WGS sequence"/>
</dbReference>
<feature type="compositionally biased region" description="Low complexity" evidence="1">
    <location>
        <begin position="79"/>
        <end position="98"/>
    </location>
</feature>
<feature type="region of interest" description="Disordered" evidence="1">
    <location>
        <begin position="79"/>
        <end position="108"/>
    </location>
</feature>
<evidence type="ECO:0000256" key="1">
    <source>
        <dbReference type="SAM" id="MobiDB-lite"/>
    </source>
</evidence>
<dbReference type="AlphaFoldDB" id="A0AAD5TUN1"/>
<gene>
    <name evidence="2" type="ORF">HK099_001049</name>
</gene>